<organism evidence="2">
    <name type="scientific">Escherichia coli</name>
    <dbReference type="NCBI Taxonomy" id="562"/>
    <lineage>
        <taxon>Bacteria</taxon>
        <taxon>Pseudomonadati</taxon>
        <taxon>Pseudomonadota</taxon>
        <taxon>Gammaproteobacteria</taxon>
        <taxon>Enterobacterales</taxon>
        <taxon>Enterobacteriaceae</taxon>
        <taxon>Escherichia</taxon>
    </lineage>
</organism>
<accession>A0A140JXD7</accession>
<protein>
    <submittedName>
        <fullName evidence="2">Uncharacterized protein</fullName>
    </submittedName>
</protein>
<keyword evidence="1" id="KW-0812">Transmembrane</keyword>
<reference evidence="2" key="1">
    <citation type="journal article" date="2007" name="Antimicrob. Agents Chemother.">
        <title>Novel plasmid-mediated 16S rRNA m1A1408 methyltransferase, NpmA, found in a clinically isolated Escherichia coli strain resistant to structurally diverse aminoglycosides.</title>
        <authorList>
            <person name="Wachino J."/>
            <person name="Shibayama K."/>
            <person name="Kurokawa H."/>
            <person name="Kimura K."/>
            <person name="Yamane K."/>
            <person name="Suzuki S."/>
            <person name="Shibata N."/>
            <person name="Ike Y."/>
            <person name="Arakawa Y."/>
        </authorList>
    </citation>
    <scope>NUCLEOTIDE SEQUENCE</scope>
    <source>
        <plasmid evidence="2">pARS3</plasmid>
    </source>
</reference>
<feature type="transmembrane region" description="Helical" evidence="1">
    <location>
        <begin position="6"/>
        <end position="29"/>
    </location>
</feature>
<geneLocation type="plasmid" evidence="2">
    <name>pARS3</name>
</geneLocation>
<sequence>MGNKIFFVLGAFVFFLVLEFVMMGAFQAVGSTKTKRVLRTLCQAFLVILIVGYILLVGMSLFIGGDLLLQGEMSKGISVLLFSVIIAVCVYVWLIRGWIKHIKQMKNR</sequence>
<keyword evidence="1" id="KW-0472">Membrane</keyword>
<dbReference type="EMBL" id="AB261016">
    <property type="protein sequence ID" value="BAU61764.1"/>
    <property type="molecule type" value="Genomic_DNA"/>
</dbReference>
<feature type="transmembrane region" description="Helical" evidence="1">
    <location>
        <begin position="41"/>
        <end position="64"/>
    </location>
</feature>
<keyword evidence="2" id="KW-0614">Plasmid</keyword>
<evidence type="ECO:0000313" key="2">
    <source>
        <dbReference type="EMBL" id="BAU61764.1"/>
    </source>
</evidence>
<feature type="transmembrane region" description="Helical" evidence="1">
    <location>
        <begin position="76"/>
        <end position="99"/>
    </location>
</feature>
<proteinExistence type="predicted"/>
<dbReference type="AlphaFoldDB" id="A0A140JXD7"/>
<name>A0A140JXD7_ECOLX</name>
<evidence type="ECO:0000256" key="1">
    <source>
        <dbReference type="SAM" id="Phobius"/>
    </source>
</evidence>
<keyword evidence="1" id="KW-1133">Transmembrane helix</keyword>